<dbReference type="GO" id="GO:0003677">
    <property type="term" value="F:DNA binding"/>
    <property type="evidence" value="ECO:0007669"/>
    <property type="project" value="InterPro"/>
</dbReference>
<dbReference type="GO" id="GO:0006310">
    <property type="term" value="P:DNA recombination"/>
    <property type="evidence" value="ECO:0007669"/>
    <property type="project" value="InterPro"/>
</dbReference>
<dbReference type="GO" id="GO:0015074">
    <property type="term" value="P:DNA integration"/>
    <property type="evidence" value="ECO:0007669"/>
    <property type="project" value="InterPro"/>
</dbReference>
<feature type="region of interest" description="Disordered" evidence="1">
    <location>
        <begin position="423"/>
        <end position="482"/>
    </location>
</feature>
<dbReference type="InterPro" id="IPR013762">
    <property type="entry name" value="Integrase-like_cat_sf"/>
</dbReference>
<proteinExistence type="predicted"/>
<dbReference type="Gene3D" id="1.10.443.10">
    <property type="entry name" value="Intergrase catalytic core"/>
    <property type="match status" value="1"/>
</dbReference>
<evidence type="ECO:0000256" key="1">
    <source>
        <dbReference type="SAM" id="MobiDB-lite"/>
    </source>
</evidence>
<accession>A0A1Y6LAC7</accession>
<dbReference type="AlphaFoldDB" id="A0A1Y6LAC7"/>
<feature type="compositionally biased region" description="Low complexity" evidence="1">
    <location>
        <begin position="456"/>
        <end position="480"/>
    </location>
</feature>
<protein>
    <recommendedName>
        <fullName evidence="4">C2H2-type domain-containing protein</fullName>
    </recommendedName>
</protein>
<evidence type="ECO:0000313" key="2">
    <source>
        <dbReference type="EMBL" id="SMY21457.1"/>
    </source>
</evidence>
<dbReference type="Proteomes" id="UP000215453">
    <property type="component" value="Chromosome 2"/>
</dbReference>
<dbReference type="EMBL" id="LT882677">
    <property type="protein sequence ID" value="SMY21457.1"/>
    <property type="molecule type" value="Genomic_DNA"/>
</dbReference>
<evidence type="ECO:0000313" key="3">
    <source>
        <dbReference type="Proteomes" id="UP000215453"/>
    </source>
</evidence>
<gene>
    <name evidence="2" type="ORF">ZT1A5_G2895</name>
</gene>
<reference evidence="2 3" key="1">
    <citation type="submission" date="2016-10" db="EMBL/GenBank/DDBJ databases">
        <authorList>
            <person name="Varghese N."/>
        </authorList>
    </citation>
    <scope>NUCLEOTIDE SEQUENCE [LARGE SCALE GENOMIC DNA]</scope>
</reference>
<sequence length="668" mass="74440">MWVSRALMSCSKAFQNPQTEYRHRRWRNLFNSWREKIGTQSTKIIPNCEELIRFWENVITRTKPRSDNALSHSWMQEAITMTVLHCVFQYEDFVLSRRSRLRIKAMVETFLKQGLVTQDRSRIRRWAGVFVLRQLVTATFKNACNFGAPDWTVVIYRCLSIVLSSALGCRPGDITTAWLQDHDLNYLAYMDITATMKKGGKPIDDLSATVVIRNEKGHKFNSHKNRTVPLNALPAEDCTICPIKLLLIHALRTGQVEETSIDELITNLARRPSRQVIWKNPKHPVLCAIGARSIGLDLEEPAIHTRMAGTLEQASVAAGLLAVLKSYDLRRGAARDLANNPDVITGTANAGVGAGLGHLTTSVNVTAHYIGDYNFDHYSARVANPYQDQTESIPVAIEPFQEAQHTKAEVTAACEPAVQMNRNQAFSGLRKRKREDWRAEQTNKRHLPSGSVSNIDTASSDSATSASSVASATPAPLATTDETEFILDPALREPADTADRMLFRQELSEERAFDLEDLAHDYAVGQDSSSSASLPAWMTPDDNLEFVRRASTINVSSHTAHGAALQHAFRLLIGGSRNAPSEWIHPCNNHIYGCTYTTTRKEFLQIHEESCKMVSHEAAYEIAELEAKNTVPCVHQCGRMFSKQEQYGQTQGFLPKCSMAAAVSQGGV</sequence>
<organism evidence="2 3">
    <name type="scientific">Zymoseptoria tritici ST99CH_1A5</name>
    <dbReference type="NCBI Taxonomy" id="1276529"/>
    <lineage>
        <taxon>Eukaryota</taxon>
        <taxon>Fungi</taxon>
        <taxon>Dikarya</taxon>
        <taxon>Ascomycota</taxon>
        <taxon>Pezizomycotina</taxon>
        <taxon>Dothideomycetes</taxon>
        <taxon>Dothideomycetidae</taxon>
        <taxon>Mycosphaerellales</taxon>
        <taxon>Mycosphaerellaceae</taxon>
        <taxon>Zymoseptoria</taxon>
    </lineage>
</organism>
<evidence type="ECO:0008006" key="4">
    <source>
        <dbReference type="Google" id="ProtNLM"/>
    </source>
</evidence>
<name>A0A1Y6LAC7_ZYMTR</name>
<feature type="compositionally biased region" description="Basic and acidic residues" evidence="1">
    <location>
        <begin position="434"/>
        <end position="443"/>
    </location>
</feature>